<comment type="caution">
    <text evidence="5">The sequence shown here is derived from an EMBL/GenBank/DDBJ whole genome shotgun (WGS) entry which is preliminary data.</text>
</comment>
<keyword evidence="3" id="KW-0812">Transmembrane</keyword>
<keyword evidence="6" id="KW-1185">Reference proteome</keyword>
<evidence type="ECO:0000313" key="6">
    <source>
        <dbReference type="Proteomes" id="UP000703269"/>
    </source>
</evidence>
<dbReference type="InterPro" id="IPR036028">
    <property type="entry name" value="SH3-like_dom_sf"/>
</dbReference>
<dbReference type="EMBL" id="BPQB01000059">
    <property type="protein sequence ID" value="GJE96412.1"/>
    <property type="molecule type" value="Genomic_DNA"/>
</dbReference>
<gene>
    <name evidence="5" type="ORF">PsYK624_126090</name>
</gene>
<reference evidence="5 6" key="1">
    <citation type="submission" date="2021-08" db="EMBL/GenBank/DDBJ databases">
        <title>Draft Genome Sequence of Phanerochaete sordida strain YK-624.</title>
        <authorList>
            <person name="Mori T."/>
            <person name="Dohra H."/>
            <person name="Suzuki T."/>
            <person name="Kawagishi H."/>
            <person name="Hirai H."/>
        </authorList>
    </citation>
    <scope>NUCLEOTIDE SEQUENCE [LARGE SCALE GENOMIC DNA]</scope>
    <source>
        <strain evidence="5 6">YK-624</strain>
    </source>
</reference>
<evidence type="ECO:0000256" key="1">
    <source>
        <dbReference type="ARBA" id="ARBA00022443"/>
    </source>
</evidence>
<evidence type="ECO:0000256" key="3">
    <source>
        <dbReference type="SAM" id="Phobius"/>
    </source>
</evidence>
<evidence type="ECO:0000256" key="2">
    <source>
        <dbReference type="PROSITE-ProRule" id="PRU00192"/>
    </source>
</evidence>
<proteinExistence type="predicted"/>
<accession>A0A9P3GIY4</accession>
<dbReference type="PROSITE" id="PS50002">
    <property type="entry name" value="SH3"/>
    <property type="match status" value="1"/>
</dbReference>
<dbReference type="InterPro" id="IPR035521">
    <property type="entry name" value="Fus1_SH3"/>
</dbReference>
<dbReference type="Proteomes" id="UP000703269">
    <property type="component" value="Unassembled WGS sequence"/>
</dbReference>
<dbReference type="AlphaFoldDB" id="A0A9P3GIY4"/>
<dbReference type="Gene3D" id="2.30.30.40">
    <property type="entry name" value="SH3 Domains"/>
    <property type="match status" value="1"/>
</dbReference>
<organism evidence="5 6">
    <name type="scientific">Phanerochaete sordida</name>
    <dbReference type="NCBI Taxonomy" id="48140"/>
    <lineage>
        <taxon>Eukaryota</taxon>
        <taxon>Fungi</taxon>
        <taxon>Dikarya</taxon>
        <taxon>Basidiomycota</taxon>
        <taxon>Agaricomycotina</taxon>
        <taxon>Agaricomycetes</taxon>
        <taxon>Polyporales</taxon>
        <taxon>Phanerochaetaceae</taxon>
        <taxon>Phanerochaete</taxon>
    </lineage>
</organism>
<dbReference type="InterPro" id="IPR001452">
    <property type="entry name" value="SH3_domain"/>
</dbReference>
<keyword evidence="3" id="KW-1133">Transmembrane helix</keyword>
<dbReference type="Pfam" id="PF14604">
    <property type="entry name" value="SH3_9"/>
    <property type="match status" value="1"/>
</dbReference>
<dbReference type="SMART" id="SM00326">
    <property type="entry name" value="SH3"/>
    <property type="match status" value="1"/>
</dbReference>
<protein>
    <recommendedName>
        <fullName evidence="4">SH3 domain-containing protein</fullName>
    </recommendedName>
</protein>
<dbReference type="SUPFAM" id="SSF50044">
    <property type="entry name" value="SH3-domain"/>
    <property type="match status" value="1"/>
</dbReference>
<evidence type="ECO:0000313" key="5">
    <source>
        <dbReference type="EMBL" id="GJE96412.1"/>
    </source>
</evidence>
<keyword evidence="1 2" id="KW-0728">SH3 domain</keyword>
<feature type="domain" description="SH3" evidence="4">
    <location>
        <begin position="214"/>
        <end position="276"/>
    </location>
</feature>
<evidence type="ECO:0000259" key="4">
    <source>
        <dbReference type="PROSITE" id="PS50002"/>
    </source>
</evidence>
<keyword evidence="3" id="KW-0472">Membrane</keyword>
<feature type="transmembrane region" description="Helical" evidence="3">
    <location>
        <begin position="29"/>
        <end position="49"/>
    </location>
</feature>
<dbReference type="OrthoDB" id="5340910at2759"/>
<dbReference type="CDD" id="cd11854">
    <property type="entry name" value="SH3_Fus1p"/>
    <property type="match status" value="1"/>
</dbReference>
<sequence length="295" mass="31851">MAIISLQDRTLEQRDDGSAVKPLPTSVKALAGFIVVFGLVILGIIAWRIGKWRRNKLRAASQQFAAYAAKPTLPPTAPIRGSTEKPERELETYKWQPIALPAPAHSPNKDVAKGKNRFFKPFSSNKPAPLPLDSIPPPAYTAAQPSAPLVTVHITDAGIEGEKEGRRATPHTKLAMQMLKVDPAASPLPSPVRSASMGPDSPLFKSLASAPKLPAARLMVVACTFVPSLPDELHVAVGEPLRMLEEYEDEWCLAQRVGADGARGVVPRFCLQDVPAAQQPPRSKRASLVPSALRH</sequence>
<name>A0A9P3GIY4_9APHY</name>